<protein>
    <submittedName>
        <fullName evidence="4">Uncharacterized protein</fullName>
    </submittedName>
</protein>
<dbReference type="Proteomes" id="UP001652661">
    <property type="component" value="Chromosome X"/>
</dbReference>
<gene>
    <name evidence="4" type="primary">LOC108084191</name>
</gene>
<proteinExistence type="predicted"/>
<feature type="compositionally biased region" description="Basic residues" evidence="1">
    <location>
        <begin position="338"/>
        <end position="371"/>
    </location>
</feature>
<feature type="compositionally biased region" description="Basic and acidic residues" evidence="1">
    <location>
        <begin position="392"/>
        <end position="407"/>
    </location>
</feature>
<feature type="compositionally biased region" description="Low complexity" evidence="1">
    <location>
        <begin position="474"/>
        <end position="483"/>
    </location>
</feature>
<feature type="compositionally biased region" description="Low complexity" evidence="1">
    <location>
        <begin position="408"/>
        <end position="417"/>
    </location>
</feature>
<sequence>MRNRCVWLFLGLVFLAVSVSGESLIEVDENGDEYELKRFYIQGRQLKGDGSQSQCVVTRRKRSGRALSAGTKTGETGASVQVSSQTLNVESLPAMMEHREGAATLQEVNPSKRRYVALTGVHYEPHVPNDEEENDDEDDDEDLEDEAEAALAGQSSKSQSPFVPAALALPLAQGSQASSQGGAEELTSSAHLPLGVSVVANAASHANVAEDAGIVVVQSHQPPKVNPDTHAVFELKPIQADVQQPAVSFYPFVHPWEAVLPEDEDDYDEEDYDEEDYDDFYYGGNAYYRDQPGYVGLGEYDEHIVSEDSPMSTTAIWSTDADDGDIHPVINQPNKRPNQNKKKNKNKNKNSNKKNPKRKAQKNKKRVPQKKRKEEMEDDHELMTQKRKKNKEQKEKDHKKKQDKEQGQELQQDQMDQSPVDVIKKPAAVASSSAQSSISSSSSSGSSSSMSSASNSSGSNSSVDKKKKKKKKPSSSSSSSSSTSKRRTKKKKKQSSSSSLSSGNRRRRPSSSSYSSAGYSGSSSSSSIGGYRRRRPQLTQQQRRRRKQQNTRRRLQQQKRRRNRNKNRQFYGNEPIINCIYINKDPPTTTTPRPFWNILGRQSDDQNAKAAQAPGQDTAAVEPVDPVAKQAVMQAVRRNFGEFGGRKRTNLRFVS</sequence>
<organism evidence="3 4">
    <name type="scientific">Drosophila kikkawai</name>
    <name type="common">Fruit fly</name>
    <dbReference type="NCBI Taxonomy" id="30033"/>
    <lineage>
        <taxon>Eukaryota</taxon>
        <taxon>Metazoa</taxon>
        <taxon>Ecdysozoa</taxon>
        <taxon>Arthropoda</taxon>
        <taxon>Hexapoda</taxon>
        <taxon>Insecta</taxon>
        <taxon>Pterygota</taxon>
        <taxon>Neoptera</taxon>
        <taxon>Endopterygota</taxon>
        <taxon>Diptera</taxon>
        <taxon>Brachycera</taxon>
        <taxon>Muscomorpha</taxon>
        <taxon>Ephydroidea</taxon>
        <taxon>Drosophilidae</taxon>
        <taxon>Drosophila</taxon>
        <taxon>Sophophora</taxon>
    </lineage>
</organism>
<name>A0ABM4GP81_DROKI</name>
<feature type="chain" id="PRO_5045195350" evidence="2">
    <location>
        <begin position="22"/>
        <end position="655"/>
    </location>
</feature>
<feature type="region of interest" description="Disordered" evidence="1">
    <location>
        <begin position="314"/>
        <end position="571"/>
    </location>
</feature>
<feature type="region of interest" description="Disordered" evidence="1">
    <location>
        <begin position="121"/>
        <end position="159"/>
    </location>
</feature>
<feature type="compositionally biased region" description="Basic residues" evidence="1">
    <location>
        <begin position="484"/>
        <end position="494"/>
    </location>
</feature>
<evidence type="ECO:0000256" key="2">
    <source>
        <dbReference type="SAM" id="SignalP"/>
    </source>
</evidence>
<feature type="compositionally biased region" description="Low complexity" evidence="1">
    <location>
        <begin position="431"/>
        <end position="462"/>
    </location>
</feature>
<evidence type="ECO:0000313" key="4">
    <source>
        <dbReference type="RefSeq" id="XP_070144505.1"/>
    </source>
</evidence>
<keyword evidence="2" id="KW-0732">Signal</keyword>
<feature type="compositionally biased region" description="Low complexity" evidence="1">
    <location>
        <begin position="510"/>
        <end position="530"/>
    </location>
</feature>
<feature type="compositionally biased region" description="Acidic residues" evidence="1">
    <location>
        <begin position="130"/>
        <end position="148"/>
    </location>
</feature>
<accession>A0ABM4GP81</accession>
<keyword evidence="3" id="KW-1185">Reference proteome</keyword>
<dbReference type="RefSeq" id="XP_070144505.1">
    <property type="nucleotide sequence ID" value="XM_070288404.1"/>
</dbReference>
<reference evidence="4" key="1">
    <citation type="submission" date="2025-08" db="UniProtKB">
        <authorList>
            <consortium name="RefSeq"/>
        </authorList>
    </citation>
    <scope>IDENTIFICATION</scope>
    <source>
        <strain evidence="4">14028-0561.14</strain>
        <tissue evidence="4">Whole fly</tissue>
    </source>
</reference>
<dbReference type="GeneID" id="108084191"/>
<feature type="signal peptide" evidence="2">
    <location>
        <begin position="1"/>
        <end position="21"/>
    </location>
</feature>
<feature type="compositionally biased region" description="Basic residues" evidence="1">
    <location>
        <begin position="531"/>
        <end position="567"/>
    </location>
</feature>
<evidence type="ECO:0000256" key="1">
    <source>
        <dbReference type="SAM" id="MobiDB-lite"/>
    </source>
</evidence>
<evidence type="ECO:0000313" key="3">
    <source>
        <dbReference type="Proteomes" id="UP001652661"/>
    </source>
</evidence>